<dbReference type="PANTHER" id="PTHR21666:SF294">
    <property type="entry name" value="PEPTIDASE M23"/>
    <property type="match status" value="1"/>
</dbReference>
<dbReference type="InterPro" id="IPR050570">
    <property type="entry name" value="Cell_wall_metabolism_enzyme"/>
</dbReference>
<dbReference type="SUPFAM" id="SSF47090">
    <property type="entry name" value="PGBD-like"/>
    <property type="match status" value="1"/>
</dbReference>
<dbReference type="EMBL" id="QQAH01000003">
    <property type="protein sequence ID" value="RDD82806.1"/>
    <property type="molecule type" value="Genomic_DNA"/>
</dbReference>
<dbReference type="InterPro" id="IPR011055">
    <property type="entry name" value="Dup_hybrid_motif"/>
</dbReference>
<accession>A0A369UQ84</accession>
<reference evidence="5 6" key="1">
    <citation type="submission" date="2018-07" db="EMBL/GenBank/DDBJ databases">
        <title>Dyella tabacisoli L4-6T, whole genome shotgun sequence.</title>
        <authorList>
            <person name="Zhou X.-K."/>
            <person name="Li W.-J."/>
            <person name="Duan Y.-Q."/>
        </authorList>
    </citation>
    <scope>NUCLEOTIDE SEQUENCE [LARGE SCALE GENOMIC DNA]</scope>
    <source>
        <strain evidence="5 6">L4-6</strain>
    </source>
</reference>
<dbReference type="AlphaFoldDB" id="A0A369UQ84"/>
<dbReference type="InterPro" id="IPR016047">
    <property type="entry name" value="M23ase_b-sheet_dom"/>
</dbReference>
<gene>
    <name evidence="5" type="ORF">DVJ77_04620</name>
</gene>
<comment type="caution">
    <text evidence="5">The sequence shown here is derived from an EMBL/GenBank/DDBJ whole genome shotgun (WGS) entry which is preliminary data.</text>
</comment>
<feature type="compositionally biased region" description="Low complexity" evidence="1">
    <location>
        <begin position="371"/>
        <end position="383"/>
    </location>
</feature>
<feature type="domain" description="X-Tfes XVIPCD" evidence="4">
    <location>
        <begin position="262"/>
        <end position="361"/>
    </location>
</feature>
<feature type="domain" description="Peptidoglycan binding-like" evidence="2">
    <location>
        <begin position="178"/>
        <end position="239"/>
    </location>
</feature>
<protein>
    <submittedName>
        <fullName evidence="5">RTX toxin</fullName>
    </submittedName>
</protein>
<keyword evidence="6" id="KW-1185">Reference proteome</keyword>
<dbReference type="Pfam" id="PF20410">
    <property type="entry name" value="X-Tfes_XVIPCD"/>
    <property type="match status" value="1"/>
</dbReference>
<dbReference type="PANTHER" id="PTHR21666">
    <property type="entry name" value="PEPTIDASE-RELATED"/>
    <property type="match status" value="1"/>
</dbReference>
<dbReference type="Pfam" id="PF01471">
    <property type="entry name" value="PG_binding_1"/>
    <property type="match status" value="1"/>
</dbReference>
<dbReference type="InterPro" id="IPR036365">
    <property type="entry name" value="PGBD-like_sf"/>
</dbReference>
<feature type="domain" description="M23ase beta-sheet core" evidence="3">
    <location>
        <begin position="45"/>
        <end position="137"/>
    </location>
</feature>
<dbReference type="GO" id="GO:0004222">
    <property type="term" value="F:metalloendopeptidase activity"/>
    <property type="evidence" value="ECO:0007669"/>
    <property type="project" value="TreeGrafter"/>
</dbReference>
<feature type="region of interest" description="Disordered" evidence="1">
    <location>
        <begin position="240"/>
        <end position="260"/>
    </location>
</feature>
<organism evidence="5 6">
    <name type="scientific">Dyella tabacisoli</name>
    <dbReference type="NCBI Taxonomy" id="2282381"/>
    <lineage>
        <taxon>Bacteria</taxon>
        <taxon>Pseudomonadati</taxon>
        <taxon>Pseudomonadota</taxon>
        <taxon>Gammaproteobacteria</taxon>
        <taxon>Lysobacterales</taxon>
        <taxon>Rhodanobacteraceae</taxon>
        <taxon>Dyella</taxon>
    </lineage>
</organism>
<evidence type="ECO:0000259" key="4">
    <source>
        <dbReference type="Pfam" id="PF20410"/>
    </source>
</evidence>
<evidence type="ECO:0000259" key="2">
    <source>
        <dbReference type="Pfam" id="PF01471"/>
    </source>
</evidence>
<sequence length="393" mass="42787">MPYEDVMNIVLPHQGNRSAHLTAHYGEQRAKGPHGGSDFNYEGGQTGINLTHPTVHSSVSGEVTFVGGQYGTIKIKDAEGNSHEILHTQTQSVTVGQKLTVGEEIGTMGGRGPNGGAQYAQHVHYQMKDSQGRPVNPEEFWSQRPVQTSTGPHTATVERTPHAHLDAKANGLLKHGERGTEVQALQTALNKLGYTDVQGKTLQADGDFGANTKHAVEAFQHDHGLKVDGIAGPKTLEAIHHQSQRQEPRSMQTPSAPLSRLDDAKHPDHAMYRQALSAVHQMDAEQRRTPDQHSNNLAAALVVAARRDGLSQIHHAALSDDATRTFAVQGELRSPLKQITHVQTAEAINTPVEKSSAAWDQTIQQKHKEQAQLTQQQEQHPQTSSRTNTSPGM</sequence>
<feature type="region of interest" description="Disordered" evidence="1">
    <location>
        <begin position="351"/>
        <end position="393"/>
    </location>
</feature>
<dbReference type="InterPro" id="IPR036366">
    <property type="entry name" value="PGBDSf"/>
</dbReference>
<feature type="compositionally biased region" description="Polar residues" evidence="1">
    <location>
        <begin position="384"/>
        <end position="393"/>
    </location>
</feature>
<dbReference type="Pfam" id="PF01551">
    <property type="entry name" value="Peptidase_M23"/>
    <property type="match status" value="1"/>
</dbReference>
<dbReference type="InterPro" id="IPR002477">
    <property type="entry name" value="Peptidoglycan-bd-like"/>
</dbReference>
<proteinExistence type="predicted"/>
<dbReference type="OrthoDB" id="5939551at2"/>
<dbReference type="Gene3D" id="2.70.70.10">
    <property type="entry name" value="Glucose Permease (Domain IIA)"/>
    <property type="match status" value="1"/>
</dbReference>
<evidence type="ECO:0000313" key="6">
    <source>
        <dbReference type="Proteomes" id="UP000253782"/>
    </source>
</evidence>
<evidence type="ECO:0000313" key="5">
    <source>
        <dbReference type="EMBL" id="RDD82806.1"/>
    </source>
</evidence>
<dbReference type="SUPFAM" id="SSF51261">
    <property type="entry name" value="Duplicated hybrid motif"/>
    <property type="match status" value="1"/>
</dbReference>
<evidence type="ECO:0000256" key="1">
    <source>
        <dbReference type="SAM" id="MobiDB-lite"/>
    </source>
</evidence>
<evidence type="ECO:0000259" key="3">
    <source>
        <dbReference type="Pfam" id="PF01551"/>
    </source>
</evidence>
<dbReference type="Proteomes" id="UP000253782">
    <property type="component" value="Unassembled WGS sequence"/>
</dbReference>
<dbReference type="InterPro" id="IPR046519">
    <property type="entry name" value="X-Tfes_XVIPCD"/>
</dbReference>
<dbReference type="Gene3D" id="1.10.101.10">
    <property type="entry name" value="PGBD-like superfamily/PGBD"/>
    <property type="match status" value="1"/>
</dbReference>
<name>A0A369UQ84_9GAMM</name>
<dbReference type="CDD" id="cd12797">
    <property type="entry name" value="M23_peptidase"/>
    <property type="match status" value="1"/>
</dbReference>